<evidence type="ECO:0000313" key="5">
    <source>
        <dbReference type="Proteomes" id="UP000199045"/>
    </source>
</evidence>
<gene>
    <name evidence="4" type="ORF">SAMN04488121_101497</name>
</gene>
<evidence type="ECO:0000256" key="2">
    <source>
        <dbReference type="SAM" id="SignalP"/>
    </source>
</evidence>
<sequence>MRYTITILFCFYISLVNAQKPPINNFTYKGWEMLLNYQISDNGKYVWYTYGSELTGMTLVVRSIHGSYCKLFTGVWEAVFTADNQHLVFNSPKGLGVLTLGTSTIDYTQGISSYTVAGNGRWLVAKLADTLLLKNLHTKEEHYYSPVTTYTFNKGGDVLVYYTQDSLVWMEPERGQSGVIAISHKIDNITFNHADTAIAFTDSSHIHYFRKGMDSAQQIQLAGLRHGTSLLPMPLQFSQDDKLLFLKVTKERTPPARDTTQITEKLSLWDYRDVRLHSQVPPDPYGPFSAVVPVSGGTVIQLENADTTLSGQPGNQYALVSNVVNEEDGFWDAKQVRSYDLISLTNGTRKHVIPSPQQVFSVALSPAEHYVSWFDLATQHYFTYEISTGNIKNISVDVPTILTNTHICRDEIRPYGAAGWLSGDQRLLIYDEFDIWQLDPAARTPPQNISDHYGQRYQTILRVVYAEQLLTLRENDPLLLTCLDSNKYNGFMHIKAGINHSPIPTVMEPAVYHFPALVVFEPPAPLKAKKAGIYILQRQTTTQAPNLVTTTDFTTFKPLSDIQPQQAYNWLRAELVHWPMPGGITGTGILYKPEDFDSSRQYPVIFNYYERRSNELHLFPKVRLSNGNLTIAWYVSNGYLVFVPDIYRPTGQSGPAILNTLVSAAQYLSTRPYVNTKKMGLQGHSFGGYETNYIIAHSNLFAAAQSSAGPSELFGLHGGLGFGGRSYHYISELGQLNQGVAPWDNPDLYMRTSPILFAPQISTPLLMMHNKEDGAVPFSQSVALFTALRRLKKPVWLLEYQGEGHVLFDPGCQLDFSIKQEEFFDYYLKGKPMPGWMRR</sequence>
<name>A0A1G7HJV3_CHIFI</name>
<evidence type="ECO:0000313" key="4">
    <source>
        <dbReference type="EMBL" id="SDF00616.1"/>
    </source>
</evidence>
<dbReference type="GO" id="GO:0006508">
    <property type="term" value="P:proteolysis"/>
    <property type="evidence" value="ECO:0007669"/>
    <property type="project" value="InterPro"/>
</dbReference>
<evidence type="ECO:0000256" key="1">
    <source>
        <dbReference type="ARBA" id="ARBA00022801"/>
    </source>
</evidence>
<accession>A0A1G7HJV3</accession>
<proteinExistence type="predicted"/>
<dbReference type="OrthoDB" id="9812921at2"/>
<dbReference type="GO" id="GO:0004252">
    <property type="term" value="F:serine-type endopeptidase activity"/>
    <property type="evidence" value="ECO:0007669"/>
    <property type="project" value="TreeGrafter"/>
</dbReference>
<evidence type="ECO:0000259" key="3">
    <source>
        <dbReference type="Pfam" id="PF00326"/>
    </source>
</evidence>
<feature type="domain" description="Peptidase S9 prolyl oligopeptidase catalytic" evidence="3">
    <location>
        <begin position="658"/>
        <end position="830"/>
    </location>
</feature>
<feature type="signal peptide" evidence="2">
    <location>
        <begin position="1"/>
        <end position="18"/>
    </location>
</feature>
<dbReference type="PANTHER" id="PTHR42776">
    <property type="entry name" value="SERINE PEPTIDASE S9 FAMILY MEMBER"/>
    <property type="match status" value="1"/>
</dbReference>
<dbReference type="SUPFAM" id="SSF53474">
    <property type="entry name" value="alpha/beta-Hydrolases"/>
    <property type="match status" value="1"/>
</dbReference>
<organism evidence="4 5">
    <name type="scientific">Chitinophaga filiformis</name>
    <name type="common">Myxococcus filiformis</name>
    <name type="synonym">Flexibacter filiformis</name>
    <dbReference type="NCBI Taxonomy" id="104663"/>
    <lineage>
        <taxon>Bacteria</taxon>
        <taxon>Pseudomonadati</taxon>
        <taxon>Bacteroidota</taxon>
        <taxon>Chitinophagia</taxon>
        <taxon>Chitinophagales</taxon>
        <taxon>Chitinophagaceae</taxon>
        <taxon>Chitinophaga</taxon>
    </lineage>
</organism>
<keyword evidence="1" id="KW-0378">Hydrolase</keyword>
<dbReference type="InterPro" id="IPR001375">
    <property type="entry name" value="Peptidase_S9_cat"/>
</dbReference>
<dbReference type="SUPFAM" id="SSF82171">
    <property type="entry name" value="DPP6 N-terminal domain-like"/>
    <property type="match status" value="1"/>
</dbReference>
<dbReference type="AlphaFoldDB" id="A0A1G7HJV3"/>
<dbReference type="Pfam" id="PF00326">
    <property type="entry name" value="Peptidase_S9"/>
    <property type="match status" value="1"/>
</dbReference>
<reference evidence="4 5" key="1">
    <citation type="submission" date="2016-10" db="EMBL/GenBank/DDBJ databases">
        <authorList>
            <person name="de Groot N.N."/>
        </authorList>
    </citation>
    <scope>NUCLEOTIDE SEQUENCE [LARGE SCALE GENOMIC DNA]</scope>
    <source>
        <strain evidence="4 5">DSM 527</strain>
    </source>
</reference>
<protein>
    <submittedName>
        <fullName evidence="4">Prolyl oligopeptidase family protein</fullName>
    </submittedName>
</protein>
<dbReference type="STRING" id="104663.SAMN04488121_101497"/>
<dbReference type="PANTHER" id="PTHR42776:SF27">
    <property type="entry name" value="DIPEPTIDYL PEPTIDASE FAMILY MEMBER 6"/>
    <property type="match status" value="1"/>
</dbReference>
<dbReference type="InterPro" id="IPR029058">
    <property type="entry name" value="AB_hydrolase_fold"/>
</dbReference>
<keyword evidence="2" id="KW-0732">Signal</keyword>
<dbReference type="RefSeq" id="WP_089828642.1">
    <property type="nucleotide sequence ID" value="NZ_FNBN01000001.1"/>
</dbReference>
<dbReference type="Proteomes" id="UP000199045">
    <property type="component" value="Unassembled WGS sequence"/>
</dbReference>
<dbReference type="Gene3D" id="3.40.50.1820">
    <property type="entry name" value="alpha/beta hydrolase"/>
    <property type="match status" value="1"/>
</dbReference>
<feature type="chain" id="PRO_5011494970" evidence="2">
    <location>
        <begin position="19"/>
        <end position="839"/>
    </location>
</feature>
<dbReference type="EMBL" id="FNBN01000001">
    <property type="protein sequence ID" value="SDF00616.1"/>
    <property type="molecule type" value="Genomic_DNA"/>
</dbReference>